<dbReference type="EMBL" id="MLJW01000009">
    <property type="protein sequence ID" value="OIR15553.1"/>
    <property type="molecule type" value="Genomic_DNA"/>
</dbReference>
<comment type="caution">
    <text evidence="2">The sequence shown here is derived from an EMBL/GenBank/DDBJ whole genome shotgun (WGS) entry which is preliminary data.</text>
</comment>
<keyword evidence="1" id="KW-0472">Membrane</keyword>
<proteinExistence type="predicted"/>
<dbReference type="Pfam" id="PF09626">
    <property type="entry name" value="DHC"/>
    <property type="match status" value="1"/>
</dbReference>
<dbReference type="SUPFAM" id="SSF48695">
    <property type="entry name" value="Multiheme cytochromes"/>
    <property type="match status" value="1"/>
</dbReference>
<dbReference type="AlphaFoldDB" id="A0A1J5T3S5"/>
<name>A0A1J5T3S5_9ZZZZ</name>
<reference evidence="2" key="1">
    <citation type="submission" date="2016-10" db="EMBL/GenBank/DDBJ databases">
        <title>Sequence of Gallionella enrichment culture.</title>
        <authorList>
            <person name="Poehlein A."/>
            <person name="Muehling M."/>
            <person name="Daniel R."/>
        </authorList>
    </citation>
    <scope>NUCLEOTIDE SEQUENCE</scope>
</reference>
<organism evidence="2">
    <name type="scientific">mine drainage metagenome</name>
    <dbReference type="NCBI Taxonomy" id="410659"/>
    <lineage>
        <taxon>unclassified sequences</taxon>
        <taxon>metagenomes</taxon>
        <taxon>ecological metagenomes</taxon>
    </lineage>
</organism>
<evidence type="ECO:0000313" key="2">
    <source>
        <dbReference type="EMBL" id="OIR15553.1"/>
    </source>
</evidence>
<accession>A0A1J5T3S5</accession>
<feature type="transmembrane region" description="Helical" evidence="1">
    <location>
        <begin position="7"/>
        <end position="28"/>
    </location>
</feature>
<dbReference type="InterPro" id="IPR018588">
    <property type="entry name" value="Dihaem_cytochrome-c"/>
</dbReference>
<gene>
    <name evidence="2" type="ORF">GALL_38760</name>
</gene>
<dbReference type="InterPro" id="IPR036280">
    <property type="entry name" value="Multihaem_cyt_sf"/>
</dbReference>
<protein>
    <submittedName>
        <fullName evidence="2">Dihem cytochrome c</fullName>
    </submittedName>
</protein>
<sequence>MLLDSQYLFRIFGVVVLLMVVMISIAHAEDDDDDERAPLAKNAQWQAECGACHVAFPPRLLPAESWHSVMSGLDKHFGSDASLDPAVASEIGAFLERNAGREKYKATGKPLLRITETRWFQREHDEVPARAWNNPKVKSAANCAACHTQAESGNYSERNIRIPK</sequence>
<keyword evidence="1" id="KW-0812">Transmembrane</keyword>
<keyword evidence="1" id="KW-1133">Transmembrane helix</keyword>
<evidence type="ECO:0000256" key="1">
    <source>
        <dbReference type="SAM" id="Phobius"/>
    </source>
</evidence>